<comment type="caution">
    <text evidence="2">The sequence shown here is derived from an EMBL/GenBank/DDBJ whole genome shotgun (WGS) entry which is preliminary data.</text>
</comment>
<dbReference type="AlphaFoldDB" id="A0ABD1PJL9"/>
<accession>A0ABD1PJL9</accession>
<evidence type="ECO:0000313" key="3">
    <source>
        <dbReference type="Proteomes" id="UP001604277"/>
    </source>
</evidence>
<dbReference type="EMBL" id="JBFOLJ010000018">
    <property type="protein sequence ID" value="KAL2464097.1"/>
    <property type="molecule type" value="Genomic_DNA"/>
</dbReference>
<evidence type="ECO:0000313" key="2">
    <source>
        <dbReference type="EMBL" id="KAL2464097.1"/>
    </source>
</evidence>
<sequence length="188" mass="20559">MTIVWLAKSRECPMMSGRNVATILSSPLVKAVPMVYVEISTGWCKDALECLHRVADRHGPVIAEAPGQYMLCRRIRSLELRRQWNGSVVNMENSEGGYERMYGMMGHQIQGQVYGAHDWSSGASLTGTNLRARDWSSGASPAGANLRARDWSSGASPAGATDHHFSRRSSGDTDPIYVLAPSRGHAKI</sequence>
<protein>
    <submittedName>
        <fullName evidence="2">Uncharacterized protein</fullName>
    </submittedName>
</protein>
<name>A0ABD1PJL9_9LAMI</name>
<proteinExistence type="predicted"/>
<feature type="region of interest" description="Disordered" evidence="1">
    <location>
        <begin position="134"/>
        <end position="188"/>
    </location>
</feature>
<keyword evidence="3" id="KW-1185">Reference proteome</keyword>
<evidence type="ECO:0000256" key="1">
    <source>
        <dbReference type="SAM" id="MobiDB-lite"/>
    </source>
</evidence>
<dbReference type="Proteomes" id="UP001604277">
    <property type="component" value="Unassembled WGS sequence"/>
</dbReference>
<reference evidence="3" key="1">
    <citation type="submission" date="2024-07" db="EMBL/GenBank/DDBJ databases">
        <title>Two chromosome-level genome assemblies of Korean endemic species Abeliophyllum distichum and Forsythia ovata (Oleaceae).</title>
        <authorList>
            <person name="Jang H."/>
        </authorList>
    </citation>
    <scope>NUCLEOTIDE SEQUENCE [LARGE SCALE GENOMIC DNA]</scope>
</reference>
<organism evidence="2 3">
    <name type="scientific">Forsythia ovata</name>
    <dbReference type="NCBI Taxonomy" id="205694"/>
    <lineage>
        <taxon>Eukaryota</taxon>
        <taxon>Viridiplantae</taxon>
        <taxon>Streptophyta</taxon>
        <taxon>Embryophyta</taxon>
        <taxon>Tracheophyta</taxon>
        <taxon>Spermatophyta</taxon>
        <taxon>Magnoliopsida</taxon>
        <taxon>eudicotyledons</taxon>
        <taxon>Gunneridae</taxon>
        <taxon>Pentapetalae</taxon>
        <taxon>asterids</taxon>
        <taxon>lamiids</taxon>
        <taxon>Lamiales</taxon>
        <taxon>Oleaceae</taxon>
        <taxon>Forsythieae</taxon>
        <taxon>Forsythia</taxon>
    </lineage>
</organism>
<gene>
    <name evidence="2" type="ORF">Fot_52053</name>
</gene>